<dbReference type="Gene3D" id="3.30.9.10">
    <property type="entry name" value="D-Amino Acid Oxidase, subunit A, domain 2"/>
    <property type="match status" value="1"/>
</dbReference>
<proteinExistence type="inferred from homology"/>
<dbReference type="InterPro" id="IPR006076">
    <property type="entry name" value="FAD-dep_OxRdtase"/>
</dbReference>
<dbReference type="Proteomes" id="UP000187046">
    <property type="component" value="Unassembled WGS sequence"/>
</dbReference>
<evidence type="ECO:0000313" key="8">
    <source>
        <dbReference type="Proteomes" id="UP000187046"/>
    </source>
</evidence>
<evidence type="ECO:0000259" key="6">
    <source>
        <dbReference type="Pfam" id="PF01266"/>
    </source>
</evidence>
<organism evidence="7 8">
    <name type="scientific">Bacillus haynesii</name>
    <dbReference type="NCBI Taxonomy" id="1925021"/>
    <lineage>
        <taxon>Bacteria</taxon>
        <taxon>Bacillati</taxon>
        <taxon>Bacillota</taxon>
        <taxon>Bacilli</taxon>
        <taxon>Bacillales</taxon>
        <taxon>Bacillaceae</taxon>
        <taxon>Bacillus</taxon>
    </lineage>
</organism>
<feature type="coiled-coil region" evidence="5">
    <location>
        <begin position="92"/>
        <end position="119"/>
    </location>
</feature>
<gene>
    <name evidence="7" type="ORF">BTA31_04540</name>
</gene>
<evidence type="ECO:0000313" key="7">
    <source>
        <dbReference type="EMBL" id="OMI29432.1"/>
    </source>
</evidence>
<evidence type="ECO:0000256" key="5">
    <source>
        <dbReference type="SAM" id="Coils"/>
    </source>
</evidence>
<evidence type="ECO:0000256" key="4">
    <source>
        <dbReference type="ARBA" id="ARBA00023002"/>
    </source>
</evidence>
<accession>A0ABX3I732</accession>
<name>A0ABX3I732_9BACI</name>
<evidence type="ECO:0000256" key="1">
    <source>
        <dbReference type="ARBA" id="ARBA00001974"/>
    </source>
</evidence>
<protein>
    <submittedName>
        <fullName evidence="7">Oxidoreductase</fullName>
    </submittedName>
</protein>
<dbReference type="InterPro" id="IPR036188">
    <property type="entry name" value="FAD/NAD-bd_sf"/>
</dbReference>
<dbReference type="SUPFAM" id="SSF54373">
    <property type="entry name" value="FAD-linked reductases, C-terminal domain"/>
    <property type="match status" value="1"/>
</dbReference>
<feature type="domain" description="FAD dependent oxidoreductase" evidence="6">
    <location>
        <begin position="3"/>
        <end position="348"/>
    </location>
</feature>
<keyword evidence="8" id="KW-1185">Reference proteome</keyword>
<dbReference type="PANTHER" id="PTHR13847">
    <property type="entry name" value="SARCOSINE DEHYDROGENASE-RELATED"/>
    <property type="match status" value="1"/>
</dbReference>
<comment type="cofactor">
    <cofactor evidence="1">
        <name>FAD</name>
        <dbReference type="ChEBI" id="CHEBI:57692"/>
    </cofactor>
</comment>
<keyword evidence="5" id="KW-0175">Coiled coil</keyword>
<keyword evidence="4" id="KW-0560">Oxidoreductase</keyword>
<comment type="caution">
    <text evidence="7">The sequence shown here is derived from an EMBL/GenBank/DDBJ whole genome shotgun (WGS) entry which is preliminary data.</text>
</comment>
<evidence type="ECO:0000256" key="2">
    <source>
        <dbReference type="ARBA" id="ARBA00009410"/>
    </source>
</evidence>
<reference evidence="7 8" key="1">
    <citation type="submission" date="2016-12" db="EMBL/GenBank/DDBJ databases">
        <title>Bacillus phylogenomics.</title>
        <authorList>
            <person name="Dunlap C."/>
        </authorList>
    </citation>
    <scope>NUCLEOTIDE SEQUENCE [LARGE SCALE GENOMIC DNA]</scope>
    <source>
        <strain evidence="7 8">NRRL B-41327</strain>
    </source>
</reference>
<dbReference type="SUPFAM" id="SSF51905">
    <property type="entry name" value="FAD/NAD(P)-binding domain"/>
    <property type="match status" value="1"/>
</dbReference>
<dbReference type="Gene3D" id="3.50.50.60">
    <property type="entry name" value="FAD/NAD(P)-binding domain"/>
    <property type="match status" value="1"/>
</dbReference>
<evidence type="ECO:0000256" key="3">
    <source>
        <dbReference type="ARBA" id="ARBA00022630"/>
    </source>
</evidence>
<dbReference type="RefSeq" id="WP_076789279.1">
    <property type="nucleotide sequence ID" value="NZ_MRBL01000004.1"/>
</dbReference>
<comment type="similarity">
    <text evidence="2">Belongs to the DadA oxidoreductase family.</text>
</comment>
<sequence>MKAIVIGSGIAGASAAYHLAKKGARVLVADEGREGQATKAGAGIVCPWFSSRSEDWYRLALAGASYYPSLVSQLEEDGEADLGYAKIGALRVSTNREALDQIERKLRDLTRREAEAGQIARLTNAEARKLFPPLAEGLEAVYAESGARVDGHLLRNALLRAAEKHGAVLRNGKAKLSCQNGRLTGVHVGDSFFSADKVILAAGAWANELLGPLGIKLPLEPQRGQIAHLKLPGENTDSWPVILPDTDHYIVSFADSRVVAGATRETGSGFDCRITAGGLHEVLQEALSAAPSLHHATVGEVRVGFRPMTKDLLPLLGHIKGTDLIAAAGFGPSGLTIGPYAGSLAASLAFGEEPGLNLEKYDPMRKNVIKRKNV</sequence>
<dbReference type="Pfam" id="PF01266">
    <property type="entry name" value="DAO"/>
    <property type="match status" value="1"/>
</dbReference>
<dbReference type="EMBL" id="MRBL01000004">
    <property type="protein sequence ID" value="OMI29432.1"/>
    <property type="molecule type" value="Genomic_DNA"/>
</dbReference>
<dbReference type="PANTHER" id="PTHR13847:SF286">
    <property type="entry name" value="D-AMINO ACID DEHYDROGENASE"/>
    <property type="match status" value="1"/>
</dbReference>
<keyword evidence="3" id="KW-0285">Flavoprotein</keyword>